<feature type="compositionally biased region" description="Basic and acidic residues" evidence="1">
    <location>
        <begin position="74"/>
        <end position="92"/>
    </location>
</feature>
<dbReference type="PANTHER" id="PTHR11886">
    <property type="entry name" value="DYNEIN LIGHT CHAIN"/>
    <property type="match status" value="1"/>
</dbReference>
<reference evidence="2" key="1">
    <citation type="submission" date="2021-09" db="EMBL/GenBank/DDBJ databases">
        <authorList>
            <consortium name="Pathogen Informatics"/>
        </authorList>
    </citation>
    <scope>NUCLEOTIDE SEQUENCE</scope>
</reference>
<dbReference type="Pfam" id="PF01221">
    <property type="entry name" value="Dynein_light"/>
    <property type="match status" value="1"/>
</dbReference>
<dbReference type="EMBL" id="CAKAEH010001378">
    <property type="protein sequence ID" value="CAG9535451.1"/>
    <property type="molecule type" value="Genomic_DNA"/>
</dbReference>
<feature type="compositionally biased region" description="Basic and acidic residues" evidence="1">
    <location>
        <begin position="152"/>
        <end position="166"/>
    </location>
</feature>
<dbReference type="PANTHER" id="PTHR11886:SF35">
    <property type="entry name" value="DYNEIN LIGHT CHAIN"/>
    <property type="match status" value="1"/>
</dbReference>
<evidence type="ECO:0000313" key="3">
    <source>
        <dbReference type="Proteomes" id="UP000746747"/>
    </source>
</evidence>
<feature type="compositionally biased region" description="Polar residues" evidence="1">
    <location>
        <begin position="123"/>
        <end position="147"/>
    </location>
</feature>
<feature type="region of interest" description="Disordered" evidence="1">
    <location>
        <begin position="13"/>
        <end position="166"/>
    </location>
</feature>
<dbReference type="SMART" id="SM01375">
    <property type="entry name" value="Dynein_light"/>
    <property type="match status" value="1"/>
</dbReference>
<evidence type="ECO:0000256" key="1">
    <source>
        <dbReference type="SAM" id="MobiDB-lite"/>
    </source>
</evidence>
<dbReference type="InterPro" id="IPR001372">
    <property type="entry name" value="Dynein_light_chain_typ-1/2"/>
</dbReference>
<evidence type="ECO:0008006" key="4">
    <source>
        <dbReference type="Google" id="ProtNLM"/>
    </source>
</evidence>
<dbReference type="GO" id="GO:0045505">
    <property type="term" value="F:dynein intermediate chain binding"/>
    <property type="evidence" value="ECO:0007669"/>
    <property type="project" value="TreeGrafter"/>
</dbReference>
<feature type="compositionally biased region" description="Polar residues" evidence="1">
    <location>
        <begin position="40"/>
        <end position="49"/>
    </location>
</feature>
<dbReference type="Proteomes" id="UP000746747">
    <property type="component" value="Unassembled WGS sequence"/>
</dbReference>
<dbReference type="Gene3D" id="3.30.740.10">
    <property type="entry name" value="Protein Inhibitor Of Neuronal Nitric Oxide Synthase"/>
    <property type="match status" value="1"/>
</dbReference>
<dbReference type="OrthoDB" id="10033309at2759"/>
<dbReference type="InterPro" id="IPR037177">
    <property type="entry name" value="DLC_sf"/>
</dbReference>
<keyword evidence="3" id="KW-1185">Reference proteome</keyword>
<name>A0A8J2Q4D4_9BILA</name>
<organism evidence="2 3">
    <name type="scientific">Cercopithifilaria johnstoni</name>
    <dbReference type="NCBI Taxonomy" id="2874296"/>
    <lineage>
        <taxon>Eukaryota</taxon>
        <taxon>Metazoa</taxon>
        <taxon>Ecdysozoa</taxon>
        <taxon>Nematoda</taxon>
        <taxon>Chromadorea</taxon>
        <taxon>Rhabditida</taxon>
        <taxon>Spirurina</taxon>
        <taxon>Spiruromorpha</taxon>
        <taxon>Filarioidea</taxon>
        <taxon>Onchocercidae</taxon>
        <taxon>Cercopithifilaria</taxon>
    </lineage>
</organism>
<dbReference type="CDD" id="cd21450">
    <property type="entry name" value="DLC-like_DYNLL1-like"/>
    <property type="match status" value="1"/>
</dbReference>
<proteinExistence type="predicted"/>
<gene>
    <name evidence="2" type="ORF">CJOHNSTONI_LOCUS5476</name>
</gene>
<comment type="caution">
    <text evidence="2">The sequence shown here is derived from an EMBL/GenBank/DDBJ whole genome shotgun (WGS) entry which is preliminary data.</text>
</comment>
<dbReference type="GO" id="GO:0005868">
    <property type="term" value="C:cytoplasmic dynein complex"/>
    <property type="evidence" value="ECO:0007669"/>
    <property type="project" value="TreeGrafter"/>
</dbReference>
<sequence>MTGIGEEITLLPYDYDIGDNGSGEKAKESDIGADDGTGNVGKSTENTDQVKSDTLGHLSPIDQAEDGANFTTPKADESEEGRGEFDNDHNEGAELYEYDVLPPPPPLQQIEPVEPEEPRQPEKSNTPPVLPHSESNVPQPSVDQSSFPVHPHHSELPEPPSHHHAEPIPALTESEVCQVIATGMNTEMQEYASLLAREALTQFPNQMMAIARHIMMNFEERYGPPWCCVVSNGQLGFYLRYDRQNYIYFALSRHTIFLYKTFTS</sequence>
<dbReference type="GO" id="GO:0007017">
    <property type="term" value="P:microtubule-based process"/>
    <property type="evidence" value="ECO:0007669"/>
    <property type="project" value="InterPro"/>
</dbReference>
<dbReference type="AlphaFoldDB" id="A0A8J2Q4D4"/>
<dbReference type="SUPFAM" id="SSF54648">
    <property type="entry name" value="DLC"/>
    <property type="match status" value="1"/>
</dbReference>
<evidence type="ECO:0000313" key="2">
    <source>
        <dbReference type="EMBL" id="CAG9535451.1"/>
    </source>
</evidence>
<protein>
    <recommendedName>
        <fullName evidence="4">Dynein light chain</fullName>
    </recommendedName>
</protein>
<accession>A0A8J2Q4D4</accession>